<sequence length="152" mass="16734">MTPLLNDLDYLAELTTCLTHALARLVQLRPSDPITFLETSLRQHRRLHPRENQGREVCSPSQSINNSAVASPTPPPAGFAPPSLAREGVTAGKGDALRDTTVNPVALVRCEEDFIADEYINLDSVDPSQVLHKHSRLDFQTIGDLFDDDDFG</sequence>
<gene>
    <name evidence="2" type="ORF">EGW08_021577</name>
</gene>
<name>A0A3S1AS91_ELYCH</name>
<protein>
    <submittedName>
        <fullName evidence="2">Uncharacterized protein</fullName>
    </submittedName>
</protein>
<dbReference type="CDD" id="cd22966">
    <property type="entry name" value="DD_DYDC-like"/>
    <property type="match status" value="1"/>
</dbReference>
<proteinExistence type="predicted"/>
<evidence type="ECO:0000313" key="3">
    <source>
        <dbReference type="Proteomes" id="UP000271974"/>
    </source>
</evidence>
<dbReference type="Proteomes" id="UP000271974">
    <property type="component" value="Unassembled WGS sequence"/>
</dbReference>
<dbReference type="OrthoDB" id="6155034at2759"/>
<dbReference type="InterPro" id="IPR007858">
    <property type="entry name" value="Dpy-30_motif"/>
</dbReference>
<evidence type="ECO:0000313" key="2">
    <source>
        <dbReference type="EMBL" id="RUS70656.1"/>
    </source>
</evidence>
<dbReference type="InterPro" id="IPR049630">
    <property type="entry name" value="DYDC-like_DD"/>
</dbReference>
<feature type="compositionally biased region" description="Polar residues" evidence="1">
    <location>
        <begin position="59"/>
        <end position="69"/>
    </location>
</feature>
<organism evidence="2 3">
    <name type="scientific">Elysia chlorotica</name>
    <name type="common">Eastern emerald elysia</name>
    <name type="synonym">Sea slug</name>
    <dbReference type="NCBI Taxonomy" id="188477"/>
    <lineage>
        <taxon>Eukaryota</taxon>
        <taxon>Metazoa</taxon>
        <taxon>Spiralia</taxon>
        <taxon>Lophotrochozoa</taxon>
        <taxon>Mollusca</taxon>
        <taxon>Gastropoda</taxon>
        <taxon>Heterobranchia</taxon>
        <taxon>Euthyneura</taxon>
        <taxon>Panpulmonata</taxon>
        <taxon>Sacoglossa</taxon>
        <taxon>Placobranchoidea</taxon>
        <taxon>Plakobranchidae</taxon>
        <taxon>Elysia</taxon>
    </lineage>
</organism>
<accession>A0A3S1AS91</accession>
<dbReference type="Pfam" id="PF05186">
    <property type="entry name" value="Dpy-30"/>
    <property type="match status" value="1"/>
</dbReference>
<comment type="caution">
    <text evidence="2">The sequence shown here is derived from an EMBL/GenBank/DDBJ whole genome shotgun (WGS) entry which is preliminary data.</text>
</comment>
<feature type="region of interest" description="Disordered" evidence="1">
    <location>
        <begin position="47"/>
        <end position="96"/>
    </location>
</feature>
<dbReference type="EMBL" id="RQTK01001359">
    <property type="protein sequence ID" value="RUS70656.1"/>
    <property type="molecule type" value="Genomic_DNA"/>
</dbReference>
<evidence type="ECO:0000256" key="1">
    <source>
        <dbReference type="SAM" id="MobiDB-lite"/>
    </source>
</evidence>
<dbReference type="AlphaFoldDB" id="A0A3S1AS91"/>
<keyword evidence="3" id="KW-1185">Reference proteome</keyword>
<reference evidence="2 3" key="1">
    <citation type="submission" date="2019-01" db="EMBL/GenBank/DDBJ databases">
        <title>A draft genome assembly of the solar-powered sea slug Elysia chlorotica.</title>
        <authorList>
            <person name="Cai H."/>
            <person name="Li Q."/>
            <person name="Fang X."/>
            <person name="Li J."/>
            <person name="Curtis N.E."/>
            <person name="Altenburger A."/>
            <person name="Shibata T."/>
            <person name="Feng M."/>
            <person name="Maeda T."/>
            <person name="Schwartz J.A."/>
            <person name="Shigenobu S."/>
            <person name="Lundholm N."/>
            <person name="Nishiyama T."/>
            <person name="Yang H."/>
            <person name="Hasebe M."/>
            <person name="Li S."/>
            <person name="Pierce S.K."/>
            <person name="Wang J."/>
        </authorList>
    </citation>
    <scope>NUCLEOTIDE SEQUENCE [LARGE SCALE GENOMIC DNA]</scope>
    <source>
        <strain evidence="2">EC2010</strain>
        <tissue evidence="2">Whole organism of an adult</tissue>
    </source>
</reference>